<dbReference type="GO" id="GO:0006811">
    <property type="term" value="P:monoatomic ion transport"/>
    <property type="evidence" value="ECO:0007669"/>
    <property type="project" value="UniProtKB-KW"/>
</dbReference>
<evidence type="ECO:0000256" key="2">
    <source>
        <dbReference type="ARBA" id="ARBA00022448"/>
    </source>
</evidence>
<keyword evidence="5 10" id="KW-0812">Transmembrane</keyword>
<feature type="transmembrane region" description="Helical" evidence="10">
    <location>
        <begin position="159"/>
        <end position="178"/>
    </location>
</feature>
<dbReference type="NCBIfam" id="TIGR00797">
    <property type="entry name" value="matE"/>
    <property type="match status" value="1"/>
</dbReference>
<feature type="transmembrane region" description="Helical" evidence="10">
    <location>
        <begin position="392"/>
        <end position="410"/>
    </location>
</feature>
<feature type="transmembrane region" description="Helical" evidence="10">
    <location>
        <begin position="416"/>
        <end position="440"/>
    </location>
</feature>
<keyword evidence="7" id="KW-0406">Ion transport</keyword>
<keyword evidence="14" id="KW-1185">Reference proteome</keyword>
<keyword evidence="8 10" id="KW-0472">Membrane</keyword>
<dbReference type="Proteomes" id="UP001304419">
    <property type="component" value="Chromosome 1"/>
</dbReference>
<feature type="transmembrane region" description="Helical" evidence="10">
    <location>
        <begin position="190"/>
        <end position="212"/>
    </location>
</feature>
<dbReference type="RefSeq" id="WP_130126085.1">
    <property type="nucleotide sequence ID" value="NZ_CBCSDF010000003.1"/>
</dbReference>
<feature type="transmembrane region" description="Helical" evidence="10">
    <location>
        <begin position="279"/>
        <end position="301"/>
    </location>
</feature>
<sequence length="458" mass="49472">MVASARADIFKVSQLAGPLILTNLLYVAIATIDLIMLGMLSPLELAAGGLAIGIFNQFRTMGTGVVTATGNLVSDAIGKAKLAQITPLFNASMLIGTFLGLLFAAAMFAIEPFLRFIGTSEAIANLTTQYLTVVALGLLPCFWFQSVRHFSVGLKRPGPLMLITGVSVVLTIVLNYGLIFGQFGLPQLGFVGVAAATCIVLYLSFLLFILFAKRDDVLSPYLTIKFWQTDREALSKTWKMGMPIGATYGLEAGFFTVLALFVATLGVNALAAHNVVSQMVYIVFMVSAGISSACSIYISEANAAGDFHHAKRIGNLGIICGAVVMSVFALIYLFIPEFVLLPFLSAEELQNSDVVVIAIELLFIAAFLQFFDAWQNIGLGILRGLGDVKSTLMLSLIGYWCIGLPGAWLFQEFFSLGILGVWYALMLGLAVTALSEIWLFNHRANRLLEPTLLKEQNA</sequence>
<dbReference type="AlphaFoldDB" id="A0A8I2GYJ6"/>
<dbReference type="InterPro" id="IPR048279">
    <property type="entry name" value="MdtK-like"/>
</dbReference>
<dbReference type="InterPro" id="IPR050222">
    <property type="entry name" value="MATE_MdtK"/>
</dbReference>
<reference evidence="11" key="1">
    <citation type="submission" date="2019-10" db="EMBL/GenBank/DDBJ databases">
        <authorList>
            <person name="Paulsen S."/>
        </authorList>
    </citation>
    <scope>NUCLEOTIDE SEQUENCE</scope>
    <source>
        <strain evidence="11">LMG 19692</strain>
    </source>
</reference>
<feature type="transmembrane region" description="Helical" evidence="10">
    <location>
        <begin position="248"/>
        <end position="267"/>
    </location>
</feature>
<protein>
    <recommendedName>
        <fullName evidence="9">Multidrug-efflux transporter</fullName>
    </recommendedName>
</protein>
<dbReference type="GO" id="GO:0015297">
    <property type="term" value="F:antiporter activity"/>
    <property type="evidence" value="ECO:0007669"/>
    <property type="project" value="UniProtKB-KW"/>
</dbReference>
<accession>A0A8I2GYJ6</accession>
<evidence type="ECO:0000313" key="12">
    <source>
        <dbReference type="EMBL" id="WOX27345.1"/>
    </source>
</evidence>
<evidence type="ECO:0000313" key="11">
    <source>
        <dbReference type="EMBL" id="NLR20068.1"/>
    </source>
</evidence>
<name>A0A8I2GYJ6_9GAMM</name>
<evidence type="ECO:0000256" key="3">
    <source>
        <dbReference type="ARBA" id="ARBA00022449"/>
    </source>
</evidence>
<dbReference type="PANTHER" id="PTHR43298">
    <property type="entry name" value="MULTIDRUG RESISTANCE PROTEIN NORM-RELATED"/>
    <property type="match status" value="1"/>
</dbReference>
<evidence type="ECO:0000256" key="7">
    <source>
        <dbReference type="ARBA" id="ARBA00023065"/>
    </source>
</evidence>
<evidence type="ECO:0000256" key="5">
    <source>
        <dbReference type="ARBA" id="ARBA00022692"/>
    </source>
</evidence>
<reference evidence="12 14" key="2">
    <citation type="submission" date="2023-10" db="EMBL/GenBank/DDBJ databases">
        <title>To unveil natural product biosynthetic capacity in Pseudoalteromonas.</title>
        <authorList>
            <person name="Wang J."/>
        </authorList>
    </citation>
    <scope>NUCLEOTIDE SEQUENCE [LARGE SCALE GENOMIC DNA]</scope>
    <source>
        <strain evidence="12 14">DSM 15914</strain>
    </source>
</reference>
<evidence type="ECO:0000256" key="9">
    <source>
        <dbReference type="ARBA" id="ARBA00031636"/>
    </source>
</evidence>
<dbReference type="EMBL" id="CP137578">
    <property type="protein sequence ID" value="WOX27345.1"/>
    <property type="molecule type" value="Genomic_DNA"/>
</dbReference>
<dbReference type="InterPro" id="IPR002528">
    <property type="entry name" value="MATE_fam"/>
</dbReference>
<gene>
    <name evidence="11" type="ORF">F9Y85_01755</name>
    <name evidence="12" type="ORF">R5H13_11805</name>
</gene>
<comment type="subcellular location">
    <subcellularLocation>
        <location evidence="1">Cell inner membrane</location>
        <topology evidence="1">Multi-pass membrane protein</topology>
    </subcellularLocation>
</comment>
<evidence type="ECO:0000256" key="8">
    <source>
        <dbReference type="ARBA" id="ARBA00023136"/>
    </source>
</evidence>
<evidence type="ECO:0000313" key="14">
    <source>
        <dbReference type="Proteomes" id="UP001304419"/>
    </source>
</evidence>
<dbReference type="CDD" id="cd13131">
    <property type="entry name" value="MATE_NorM_like"/>
    <property type="match status" value="1"/>
</dbReference>
<evidence type="ECO:0000256" key="4">
    <source>
        <dbReference type="ARBA" id="ARBA00022475"/>
    </source>
</evidence>
<keyword evidence="2" id="KW-0813">Transport</keyword>
<evidence type="ECO:0000256" key="6">
    <source>
        <dbReference type="ARBA" id="ARBA00022989"/>
    </source>
</evidence>
<evidence type="ECO:0000256" key="10">
    <source>
        <dbReference type="SAM" id="Phobius"/>
    </source>
</evidence>
<feature type="transmembrane region" description="Helical" evidence="10">
    <location>
        <begin position="354"/>
        <end position="371"/>
    </location>
</feature>
<evidence type="ECO:0000313" key="13">
    <source>
        <dbReference type="Proteomes" id="UP000646877"/>
    </source>
</evidence>
<organism evidence="11 13">
    <name type="scientific">Pseudoalteromonas maricaloris</name>
    <dbReference type="NCBI Taxonomy" id="184924"/>
    <lineage>
        <taxon>Bacteria</taxon>
        <taxon>Pseudomonadati</taxon>
        <taxon>Pseudomonadota</taxon>
        <taxon>Gammaproteobacteria</taxon>
        <taxon>Alteromonadales</taxon>
        <taxon>Pseudoalteromonadaceae</taxon>
        <taxon>Pseudoalteromonas</taxon>
    </lineage>
</organism>
<keyword evidence="4" id="KW-1003">Cell membrane</keyword>
<keyword evidence="6 10" id="KW-1133">Transmembrane helix</keyword>
<feature type="transmembrane region" description="Helical" evidence="10">
    <location>
        <begin position="130"/>
        <end position="147"/>
    </location>
</feature>
<dbReference type="PANTHER" id="PTHR43298:SF2">
    <property type="entry name" value="FMN_FAD EXPORTER YEEO-RELATED"/>
    <property type="match status" value="1"/>
</dbReference>
<feature type="transmembrane region" description="Helical" evidence="10">
    <location>
        <begin position="88"/>
        <end position="110"/>
    </location>
</feature>
<keyword evidence="3" id="KW-0050">Antiport</keyword>
<dbReference type="EMBL" id="WEIA01000001">
    <property type="protein sequence ID" value="NLR20068.1"/>
    <property type="molecule type" value="Genomic_DNA"/>
</dbReference>
<dbReference type="Proteomes" id="UP000646877">
    <property type="component" value="Unassembled WGS sequence"/>
</dbReference>
<feature type="transmembrane region" description="Helical" evidence="10">
    <location>
        <begin position="313"/>
        <end position="334"/>
    </location>
</feature>
<dbReference type="Pfam" id="PF01554">
    <property type="entry name" value="MatE"/>
    <property type="match status" value="2"/>
</dbReference>
<dbReference type="PIRSF" id="PIRSF006603">
    <property type="entry name" value="DinF"/>
    <property type="match status" value="1"/>
</dbReference>
<proteinExistence type="predicted"/>
<evidence type="ECO:0000256" key="1">
    <source>
        <dbReference type="ARBA" id="ARBA00004429"/>
    </source>
</evidence>
<dbReference type="GO" id="GO:0042910">
    <property type="term" value="F:xenobiotic transmembrane transporter activity"/>
    <property type="evidence" value="ECO:0007669"/>
    <property type="project" value="InterPro"/>
</dbReference>
<dbReference type="GO" id="GO:0005886">
    <property type="term" value="C:plasma membrane"/>
    <property type="evidence" value="ECO:0007669"/>
    <property type="project" value="UniProtKB-SubCell"/>
</dbReference>